<reference evidence="1" key="1">
    <citation type="journal article" date="2021" name="Sci. Rep.">
        <title>Diploid genomic architecture of Nitzschia inconspicua, an elite biomass production diatom.</title>
        <authorList>
            <person name="Oliver A."/>
            <person name="Podell S."/>
            <person name="Pinowska A."/>
            <person name="Traller J.C."/>
            <person name="Smith S.R."/>
            <person name="McClure R."/>
            <person name="Beliaev A."/>
            <person name="Bohutskyi P."/>
            <person name="Hill E.A."/>
            <person name="Rabines A."/>
            <person name="Zheng H."/>
            <person name="Allen L.Z."/>
            <person name="Kuo A."/>
            <person name="Grigoriev I.V."/>
            <person name="Allen A.E."/>
            <person name="Hazlebeck D."/>
            <person name="Allen E.E."/>
        </authorList>
    </citation>
    <scope>NUCLEOTIDE SEQUENCE</scope>
    <source>
        <strain evidence="1">Hildebrandi</strain>
    </source>
</reference>
<gene>
    <name evidence="1" type="ORF">IV203_035016</name>
</gene>
<protein>
    <submittedName>
        <fullName evidence="1">Uncharacterized protein</fullName>
    </submittedName>
</protein>
<proteinExistence type="predicted"/>
<sequence>MVDAKYKAIPDAEQPEAIELPPSDVLIARAQERYPEAGTKVKAEFLGRLDDAIDNCQPRIEIPRISPDQLQPSTEMEDQNALLKALKLPTMALVAMIAAALLLTITDSPLAKAIYPYVACITTFLSSVPDIRKRFLNAAVPVFDKLDTLKGTIERRVEGVSATGMKYLDVTEKAMNQAIAPIKDNLAFATKMETALRQIDPKIDIPDTSDIEEKFNDFERQLKTGFEGMQHAVDISRDLPAPLQSVQKFQLYKMGPLLAVMLALQLWGIYTATQKIQDGAIGAMDDERMLVETGNNVTIVASMAPTLAPTSSDHDMEAPLTDIWMAFQSYVSTVVQIIVAFLLTKARAMAAIINSQIAILEKRVNEELRKAVGNVFENIFQKGFGAVKVQFLKLVKKIDKIQGPINQLKAKIPGGDINIPTNVMEKMPKAGGSFLGKFGKK</sequence>
<dbReference type="Proteomes" id="UP000693970">
    <property type="component" value="Unassembled WGS sequence"/>
</dbReference>
<evidence type="ECO:0000313" key="2">
    <source>
        <dbReference type="Proteomes" id="UP000693970"/>
    </source>
</evidence>
<reference evidence="1" key="2">
    <citation type="submission" date="2021-04" db="EMBL/GenBank/DDBJ databases">
        <authorList>
            <person name="Podell S."/>
        </authorList>
    </citation>
    <scope>NUCLEOTIDE SEQUENCE</scope>
    <source>
        <strain evidence="1">Hildebrandi</strain>
    </source>
</reference>
<dbReference type="OrthoDB" id="52762at2759"/>
<dbReference type="EMBL" id="JAGRRH010000013">
    <property type="protein sequence ID" value="KAG7359918.1"/>
    <property type="molecule type" value="Genomic_DNA"/>
</dbReference>
<dbReference type="AlphaFoldDB" id="A0A9K3LD96"/>
<organism evidence="1 2">
    <name type="scientific">Nitzschia inconspicua</name>
    <dbReference type="NCBI Taxonomy" id="303405"/>
    <lineage>
        <taxon>Eukaryota</taxon>
        <taxon>Sar</taxon>
        <taxon>Stramenopiles</taxon>
        <taxon>Ochrophyta</taxon>
        <taxon>Bacillariophyta</taxon>
        <taxon>Bacillariophyceae</taxon>
        <taxon>Bacillariophycidae</taxon>
        <taxon>Bacillariales</taxon>
        <taxon>Bacillariaceae</taxon>
        <taxon>Nitzschia</taxon>
    </lineage>
</organism>
<accession>A0A9K3LD96</accession>
<comment type="caution">
    <text evidence="1">The sequence shown here is derived from an EMBL/GenBank/DDBJ whole genome shotgun (WGS) entry which is preliminary data.</text>
</comment>
<name>A0A9K3LD96_9STRA</name>
<evidence type="ECO:0000313" key="1">
    <source>
        <dbReference type="EMBL" id="KAG7359918.1"/>
    </source>
</evidence>
<keyword evidence="2" id="KW-1185">Reference proteome</keyword>